<dbReference type="SUPFAM" id="SSF57863">
    <property type="entry name" value="ArfGap/RecO-like zinc finger"/>
    <property type="match status" value="1"/>
</dbReference>
<organism evidence="9 10">
    <name type="scientific">Eubacterium uniforme</name>
    <dbReference type="NCBI Taxonomy" id="39495"/>
    <lineage>
        <taxon>Bacteria</taxon>
        <taxon>Bacillati</taxon>
        <taxon>Bacillota</taxon>
        <taxon>Clostridia</taxon>
        <taxon>Eubacteriales</taxon>
        <taxon>Eubacteriaceae</taxon>
        <taxon>Eubacterium</taxon>
    </lineage>
</organism>
<keyword evidence="5 7" id="KW-0234">DNA repair</keyword>
<dbReference type="OrthoDB" id="9797083at2"/>
<dbReference type="InterPro" id="IPR003717">
    <property type="entry name" value="RecO"/>
</dbReference>
<dbReference type="Pfam" id="PF11967">
    <property type="entry name" value="RecO_N"/>
    <property type="match status" value="1"/>
</dbReference>
<name>A0A1T4VIJ1_9FIRM</name>
<dbReference type="Proteomes" id="UP000190814">
    <property type="component" value="Unassembled WGS sequence"/>
</dbReference>
<dbReference type="InterPro" id="IPR022572">
    <property type="entry name" value="DNA_rep/recomb_RecO_N"/>
</dbReference>
<protein>
    <recommendedName>
        <fullName evidence="2 7">DNA repair protein RecO</fullName>
    </recommendedName>
    <alternativeName>
        <fullName evidence="6 7">Recombination protein O</fullName>
    </alternativeName>
</protein>
<evidence type="ECO:0000256" key="5">
    <source>
        <dbReference type="ARBA" id="ARBA00023204"/>
    </source>
</evidence>
<dbReference type="EMBL" id="FUXZ01000005">
    <property type="protein sequence ID" value="SKA64756.1"/>
    <property type="molecule type" value="Genomic_DNA"/>
</dbReference>
<dbReference type="InterPro" id="IPR012340">
    <property type="entry name" value="NA-bd_OB-fold"/>
</dbReference>
<evidence type="ECO:0000313" key="10">
    <source>
        <dbReference type="Proteomes" id="UP000190814"/>
    </source>
</evidence>
<dbReference type="Gene3D" id="2.40.50.140">
    <property type="entry name" value="Nucleic acid-binding proteins"/>
    <property type="match status" value="1"/>
</dbReference>
<dbReference type="NCBIfam" id="TIGR00613">
    <property type="entry name" value="reco"/>
    <property type="match status" value="1"/>
</dbReference>
<comment type="similarity">
    <text evidence="1 7">Belongs to the RecO family.</text>
</comment>
<keyword evidence="3 7" id="KW-0227">DNA damage</keyword>
<proteinExistence type="inferred from homology"/>
<dbReference type="Gene3D" id="6.20.220.20">
    <property type="entry name" value="Recombination protein O, zinc-binding domain"/>
    <property type="match status" value="1"/>
</dbReference>
<keyword evidence="10" id="KW-1185">Reference proteome</keyword>
<dbReference type="InterPro" id="IPR042242">
    <property type="entry name" value="RecO_C"/>
</dbReference>
<sequence length="239" mass="26916">MKQLTVNGMVISTMPIGEYDVRLVLLTKEKGKITAFARGARRMNSSFLGANRAFAMGEFSLYPGRDSYTLTGVKISEHFENVIMDLDKVSYGSYLLEIANYYGMEGINARDTLNLLYFALKAIESGNIPYRLIRAIYELRTLVINGEYPDVFHCASCGKDSDLTGFSFRYDGCLCNEHIGDNLKLSNTALCALQFIISGKISKLFSFSLKDEYMDEVCNLISKYFKGKAKKDFRSLSML</sequence>
<evidence type="ECO:0000256" key="3">
    <source>
        <dbReference type="ARBA" id="ARBA00022763"/>
    </source>
</evidence>
<dbReference type="HAMAP" id="MF_00201">
    <property type="entry name" value="RecO"/>
    <property type="match status" value="1"/>
</dbReference>
<dbReference type="Pfam" id="PF02565">
    <property type="entry name" value="RecO_C"/>
    <property type="match status" value="1"/>
</dbReference>
<evidence type="ECO:0000313" key="9">
    <source>
        <dbReference type="EMBL" id="SKA64756.1"/>
    </source>
</evidence>
<comment type="function">
    <text evidence="7">Involved in DNA repair and RecF pathway recombination.</text>
</comment>
<gene>
    <name evidence="7" type="primary">recO</name>
    <name evidence="9" type="ORF">SAMN02745111_01028</name>
</gene>
<dbReference type="STRING" id="39495.SAMN02745111_01028"/>
<evidence type="ECO:0000256" key="2">
    <source>
        <dbReference type="ARBA" id="ARBA00021310"/>
    </source>
</evidence>
<dbReference type="InterPro" id="IPR037278">
    <property type="entry name" value="ARFGAP/RecO"/>
</dbReference>
<dbReference type="Gene3D" id="1.20.1440.120">
    <property type="entry name" value="Recombination protein O, C-terminal domain"/>
    <property type="match status" value="1"/>
</dbReference>
<dbReference type="RefSeq" id="WP_078765897.1">
    <property type="nucleotide sequence ID" value="NZ_FUXZ01000005.1"/>
</dbReference>
<evidence type="ECO:0000256" key="6">
    <source>
        <dbReference type="ARBA" id="ARBA00033409"/>
    </source>
</evidence>
<evidence type="ECO:0000256" key="7">
    <source>
        <dbReference type="HAMAP-Rule" id="MF_00201"/>
    </source>
</evidence>
<dbReference type="PANTHER" id="PTHR33991:SF1">
    <property type="entry name" value="DNA REPAIR PROTEIN RECO"/>
    <property type="match status" value="1"/>
</dbReference>
<dbReference type="GO" id="GO:0006310">
    <property type="term" value="P:DNA recombination"/>
    <property type="evidence" value="ECO:0007669"/>
    <property type="project" value="UniProtKB-UniRule"/>
</dbReference>
<reference evidence="9 10" key="1">
    <citation type="submission" date="2017-02" db="EMBL/GenBank/DDBJ databases">
        <authorList>
            <person name="Peterson S.W."/>
        </authorList>
    </citation>
    <scope>NUCLEOTIDE SEQUENCE [LARGE SCALE GENOMIC DNA]</scope>
    <source>
        <strain evidence="9 10">ATCC 35992</strain>
    </source>
</reference>
<feature type="domain" description="DNA replication/recombination mediator RecO N-terminal" evidence="8">
    <location>
        <begin position="1"/>
        <end position="78"/>
    </location>
</feature>
<dbReference type="SUPFAM" id="SSF50249">
    <property type="entry name" value="Nucleic acid-binding proteins"/>
    <property type="match status" value="1"/>
</dbReference>
<accession>A0A1T4VIJ1</accession>
<keyword evidence="4 7" id="KW-0233">DNA recombination</keyword>
<dbReference type="PANTHER" id="PTHR33991">
    <property type="entry name" value="DNA REPAIR PROTEIN RECO"/>
    <property type="match status" value="1"/>
</dbReference>
<dbReference type="GO" id="GO:0006302">
    <property type="term" value="P:double-strand break repair"/>
    <property type="evidence" value="ECO:0007669"/>
    <property type="project" value="TreeGrafter"/>
</dbReference>
<dbReference type="AlphaFoldDB" id="A0A1T4VIJ1"/>
<evidence type="ECO:0000256" key="4">
    <source>
        <dbReference type="ARBA" id="ARBA00023172"/>
    </source>
</evidence>
<dbReference type="GO" id="GO:0043590">
    <property type="term" value="C:bacterial nucleoid"/>
    <property type="evidence" value="ECO:0007669"/>
    <property type="project" value="TreeGrafter"/>
</dbReference>
<evidence type="ECO:0000259" key="8">
    <source>
        <dbReference type="Pfam" id="PF11967"/>
    </source>
</evidence>
<evidence type="ECO:0000256" key="1">
    <source>
        <dbReference type="ARBA" id="ARBA00007452"/>
    </source>
</evidence>